<organism evidence="2 3">
    <name type="scientific">Kribbella sancticallisti</name>
    <dbReference type="NCBI Taxonomy" id="460087"/>
    <lineage>
        <taxon>Bacteria</taxon>
        <taxon>Bacillati</taxon>
        <taxon>Actinomycetota</taxon>
        <taxon>Actinomycetes</taxon>
        <taxon>Propionibacteriales</taxon>
        <taxon>Kribbellaceae</taxon>
        <taxon>Kribbella</taxon>
    </lineage>
</organism>
<dbReference type="EMBL" id="BAAAOS010000066">
    <property type="protein sequence ID" value="GAA1616302.1"/>
    <property type="molecule type" value="Genomic_DNA"/>
</dbReference>
<evidence type="ECO:0000313" key="2">
    <source>
        <dbReference type="EMBL" id="GAA1616302.1"/>
    </source>
</evidence>
<feature type="region of interest" description="Disordered" evidence="1">
    <location>
        <begin position="1"/>
        <end position="20"/>
    </location>
</feature>
<gene>
    <name evidence="2" type="ORF">GCM10009789_82850</name>
</gene>
<name>A0ABN2ET90_9ACTN</name>
<dbReference type="Proteomes" id="UP001500393">
    <property type="component" value="Unassembled WGS sequence"/>
</dbReference>
<keyword evidence="3" id="KW-1185">Reference proteome</keyword>
<protein>
    <submittedName>
        <fullName evidence="2">Uncharacterized protein</fullName>
    </submittedName>
</protein>
<proteinExistence type="predicted"/>
<accession>A0ABN2ET90</accession>
<evidence type="ECO:0000256" key="1">
    <source>
        <dbReference type="SAM" id="MobiDB-lite"/>
    </source>
</evidence>
<reference evidence="2 3" key="1">
    <citation type="journal article" date="2019" name="Int. J. Syst. Evol. Microbiol.">
        <title>The Global Catalogue of Microorganisms (GCM) 10K type strain sequencing project: providing services to taxonomists for standard genome sequencing and annotation.</title>
        <authorList>
            <consortium name="The Broad Institute Genomics Platform"/>
            <consortium name="The Broad Institute Genome Sequencing Center for Infectious Disease"/>
            <person name="Wu L."/>
            <person name="Ma J."/>
        </authorList>
    </citation>
    <scope>NUCLEOTIDE SEQUENCE [LARGE SCALE GENOMIC DNA]</scope>
    <source>
        <strain evidence="2 3">JCM 14969</strain>
    </source>
</reference>
<sequence length="87" mass="9531">MPYPARPRRDPLPQFKGTAGQWLPPGRAAELTAFVVAKYDEGLSLREIGELTDRAWREIANVLDAAGIRRRSTGAPIVPGSRRHPAG</sequence>
<comment type="caution">
    <text evidence="2">The sequence shown here is derived from an EMBL/GenBank/DDBJ whole genome shotgun (WGS) entry which is preliminary data.</text>
</comment>
<evidence type="ECO:0000313" key="3">
    <source>
        <dbReference type="Proteomes" id="UP001500393"/>
    </source>
</evidence>
<dbReference type="RefSeq" id="WP_344222263.1">
    <property type="nucleotide sequence ID" value="NZ_BAAAOS010000066.1"/>
</dbReference>